<protein>
    <recommendedName>
        <fullName evidence="3">Pentapeptide repeat protein</fullName>
    </recommendedName>
</protein>
<evidence type="ECO:0000313" key="2">
    <source>
        <dbReference type="Proteomes" id="UP000317010"/>
    </source>
</evidence>
<evidence type="ECO:0008006" key="3">
    <source>
        <dbReference type="Google" id="ProtNLM"/>
    </source>
</evidence>
<dbReference type="OrthoDB" id="9786032at2"/>
<evidence type="ECO:0000313" key="1">
    <source>
        <dbReference type="EMBL" id="TWI98815.1"/>
    </source>
</evidence>
<dbReference type="AlphaFoldDB" id="A0A562TYX9"/>
<dbReference type="Proteomes" id="UP000317010">
    <property type="component" value="Unassembled WGS sequence"/>
</dbReference>
<reference evidence="1 2" key="1">
    <citation type="submission" date="2019-07" db="EMBL/GenBank/DDBJ databases">
        <title>Genomic Encyclopedia of Archaeal and Bacterial Type Strains, Phase II (KMG-II): from individual species to whole genera.</title>
        <authorList>
            <person name="Goeker M."/>
        </authorList>
    </citation>
    <scope>NUCLEOTIDE SEQUENCE [LARGE SCALE GENOMIC DNA]</scope>
    <source>
        <strain evidence="1 2">ATCC BAA-1854</strain>
    </source>
</reference>
<gene>
    <name evidence="1" type="ORF">JN11_03003</name>
</gene>
<proteinExistence type="predicted"/>
<accession>A0A562TYX9</accession>
<dbReference type="SUPFAM" id="SSF141571">
    <property type="entry name" value="Pentapeptide repeat-like"/>
    <property type="match status" value="1"/>
</dbReference>
<comment type="caution">
    <text evidence="1">The sequence shown here is derived from an EMBL/GenBank/DDBJ whole genome shotgun (WGS) entry which is preliminary data.</text>
</comment>
<dbReference type="RefSeq" id="WP_144913783.1">
    <property type="nucleotide sequence ID" value="NZ_VLLI01000008.1"/>
</dbReference>
<keyword evidence="2" id="KW-1185">Reference proteome</keyword>
<organism evidence="1 2">
    <name type="scientific">Mucilaginibacter frigoritolerans</name>
    <dbReference type="NCBI Taxonomy" id="652788"/>
    <lineage>
        <taxon>Bacteria</taxon>
        <taxon>Pseudomonadati</taxon>
        <taxon>Bacteroidota</taxon>
        <taxon>Sphingobacteriia</taxon>
        <taxon>Sphingobacteriales</taxon>
        <taxon>Sphingobacteriaceae</taxon>
        <taxon>Mucilaginibacter</taxon>
    </lineage>
</organism>
<name>A0A562TYX9_9SPHI</name>
<sequence>MPPKGHPLYDPEVKQRPLKFEDCELGESTITNCNLTGVSIDKCELKGMKINGILVEDLLKAYHR</sequence>
<dbReference type="EMBL" id="VLLI01000008">
    <property type="protein sequence ID" value="TWI98815.1"/>
    <property type="molecule type" value="Genomic_DNA"/>
</dbReference>